<organism evidence="5 6">
    <name type="scientific">Nonlabens marinus S1-08</name>
    <dbReference type="NCBI Taxonomy" id="1454201"/>
    <lineage>
        <taxon>Bacteria</taxon>
        <taxon>Pseudomonadati</taxon>
        <taxon>Bacteroidota</taxon>
        <taxon>Flavobacteriia</taxon>
        <taxon>Flavobacteriales</taxon>
        <taxon>Flavobacteriaceae</taxon>
        <taxon>Nonlabens</taxon>
    </lineage>
</organism>
<dbReference type="SUPFAM" id="SSF55781">
    <property type="entry name" value="GAF domain-like"/>
    <property type="match status" value="1"/>
</dbReference>
<gene>
    <name evidence="5" type="ORF">NMS_1007</name>
</gene>
<keyword evidence="5" id="KW-0418">Kinase</keyword>
<dbReference type="SUPFAM" id="SSF55874">
    <property type="entry name" value="ATPase domain of HSP90 chaperone/DNA topoisomerase II/histidine kinase"/>
    <property type="match status" value="1"/>
</dbReference>
<dbReference type="Proteomes" id="UP000031760">
    <property type="component" value="Chromosome"/>
</dbReference>
<dbReference type="InterPro" id="IPR003594">
    <property type="entry name" value="HATPase_dom"/>
</dbReference>
<dbReference type="Pfam" id="PF01590">
    <property type="entry name" value="GAF"/>
    <property type="match status" value="1"/>
</dbReference>
<dbReference type="InterPro" id="IPR004358">
    <property type="entry name" value="Sig_transdc_His_kin-like_C"/>
</dbReference>
<evidence type="ECO:0000256" key="2">
    <source>
        <dbReference type="ARBA" id="ARBA00012438"/>
    </source>
</evidence>
<dbReference type="AlphaFoldDB" id="W8VZR1"/>
<proteinExistence type="predicted"/>
<dbReference type="InterPro" id="IPR029016">
    <property type="entry name" value="GAF-like_dom_sf"/>
</dbReference>
<dbReference type="InterPro" id="IPR036097">
    <property type="entry name" value="HisK_dim/P_sf"/>
</dbReference>
<evidence type="ECO:0000313" key="5">
    <source>
        <dbReference type="EMBL" id="BAO55016.1"/>
    </source>
</evidence>
<dbReference type="EMBL" id="AP014548">
    <property type="protein sequence ID" value="BAO55016.1"/>
    <property type="molecule type" value="Genomic_DNA"/>
</dbReference>
<dbReference type="CDD" id="cd00082">
    <property type="entry name" value="HisKA"/>
    <property type="match status" value="1"/>
</dbReference>
<evidence type="ECO:0000256" key="3">
    <source>
        <dbReference type="ARBA" id="ARBA00022553"/>
    </source>
</evidence>
<dbReference type="SMART" id="SM00387">
    <property type="entry name" value="HATPase_c"/>
    <property type="match status" value="1"/>
</dbReference>
<dbReference type="GO" id="GO:0000155">
    <property type="term" value="F:phosphorelay sensor kinase activity"/>
    <property type="evidence" value="ECO:0007669"/>
    <property type="project" value="InterPro"/>
</dbReference>
<keyword evidence="3" id="KW-0597">Phosphoprotein</keyword>
<dbReference type="RefSeq" id="WP_041495694.1">
    <property type="nucleotide sequence ID" value="NZ_AP014548.1"/>
</dbReference>
<reference evidence="5 6" key="1">
    <citation type="journal article" date="2014" name="Proc. Natl. Acad. Sci. U.S.A.">
        <title>Functional characterization of flavobacteria rhodopsins reveals a unique class of light-driven chloride pump in bacteria.</title>
        <authorList>
            <person name="Yoshizawa S."/>
            <person name="Kumagai Y."/>
            <person name="Kim H."/>
            <person name="Ogura Y."/>
            <person name="Hayashi T."/>
            <person name="Iwasaki W."/>
            <person name="DeLong E.F."/>
            <person name="Kogure K."/>
        </authorList>
    </citation>
    <scope>NUCLEOTIDE SEQUENCE [LARGE SCALE GENOMIC DNA]</scope>
    <source>
        <strain evidence="5 6">S1-08</strain>
    </source>
</reference>
<dbReference type="PROSITE" id="PS50109">
    <property type="entry name" value="HIS_KIN"/>
    <property type="match status" value="1"/>
</dbReference>
<dbReference type="PRINTS" id="PR00344">
    <property type="entry name" value="BCTRLSENSOR"/>
</dbReference>
<dbReference type="EC" id="2.7.13.3" evidence="2"/>
<dbReference type="HOGENOM" id="CLU_000445_114_44_10"/>
<dbReference type="KEGG" id="nmf:NMS_1007"/>
<dbReference type="OrthoDB" id="9811889at2"/>
<dbReference type="InterPro" id="IPR003018">
    <property type="entry name" value="GAF"/>
</dbReference>
<dbReference type="STRING" id="1454201.NMS_1007"/>
<dbReference type="InterPro" id="IPR036890">
    <property type="entry name" value="HATPase_C_sf"/>
</dbReference>
<dbReference type="Gene3D" id="3.30.565.10">
    <property type="entry name" value="Histidine kinase-like ATPase, C-terminal domain"/>
    <property type="match status" value="1"/>
</dbReference>
<accession>W8VZR1</accession>
<dbReference type="PANTHER" id="PTHR43547">
    <property type="entry name" value="TWO-COMPONENT HISTIDINE KINASE"/>
    <property type="match status" value="1"/>
</dbReference>
<evidence type="ECO:0000259" key="4">
    <source>
        <dbReference type="PROSITE" id="PS50109"/>
    </source>
</evidence>
<keyword evidence="6" id="KW-1185">Reference proteome</keyword>
<dbReference type="InterPro" id="IPR003661">
    <property type="entry name" value="HisK_dim/P_dom"/>
</dbReference>
<feature type="domain" description="Histidine kinase" evidence="4">
    <location>
        <begin position="180"/>
        <end position="399"/>
    </location>
</feature>
<evidence type="ECO:0000313" key="6">
    <source>
        <dbReference type="Proteomes" id="UP000031760"/>
    </source>
</evidence>
<sequence length="399" mass="44226">MSVAESFNVSDYQRVKHLAELDLDYQELQAEFEDLTRLATSIAGTETSFVNLIGAHYQWTVSGDDKVKSVLREETVCTYAIQESEFLKIPRLDQDPRFSDKDFVKGENGLKFYLGIPLRMNNEAAVGALCVISKNETELSSIQIDQLRIIAGEIVKRLELKLLLKRSEKKVEKAVKIKERLAHDIRGPIGGIVQLLEIAQEVIDSKDEVLEILTMARSSGKDLLILAEDILNETIEDHKQKEKNFTLGSFKEKLLSLYKPQAQSKGVQFSVNFTGEQADMFSKKGLLPISGNLISNAIKFTPPEGSVSVCLKIEKKNDKKELIIIVSDTGLGMSKEQLDQLTIGEFALNEVVSKKGTEGEKGFGLGLRLVMDLVNEMNGTLEASSTLGTGTTITARLPL</sequence>
<keyword evidence="5" id="KW-0808">Transferase</keyword>
<evidence type="ECO:0000256" key="1">
    <source>
        <dbReference type="ARBA" id="ARBA00000085"/>
    </source>
</evidence>
<dbReference type="PANTHER" id="PTHR43547:SF2">
    <property type="entry name" value="HYBRID SIGNAL TRANSDUCTION HISTIDINE KINASE C"/>
    <property type="match status" value="1"/>
</dbReference>
<protein>
    <recommendedName>
        <fullName evidence="2">histidine kinase</fullName>
        <ecNumber evidence="2">2.7.13.3</ecNumber>
    </recommendedName>
</protein>
<dbReference type="SUPFAM" id="SSF47384">
    <property type="entry name" value="Homodimeric domain of signal transducing histidine kinase"/>
    <property type="match status" value="1"/>
</dbReference>
<dbReference type="Gene3D" id="3.30.450.40">
    <property type="match status" value="1"/>
</dbReference>
<name>W8VZR1_9FLAO</name>
<comment type="catalytic activity">
    <reaction evidence="1">
        <text>ATP + protein L-histidine = ADP + protein N-phospho-L-histidine.</text>
        <dbReference type="EC" id="2.7.13.3"/>
    </reaction>
</comment>
<dbReference type="InterPro" id="IPR005467">
    <property type="entry name" value="His_kinase_dom"/>
</dbReference>
<dbReference type="Pfam" id="PF02518">
    <property type="entry name" value="HATPase_c"/>
    <property type="match status" value="1"/>
</dbReference>